<dbReference type="Pfam" id="PF03477">
    <property type="entry name" value="ATP-cone"/>
    <property type="match status" value="1"/>
</dbReference>
<keyword evidence="1 3" id="KW-0547">Nucleotide-binding</keyword>
<evidence type="ECO:0000313" key="5">
    <source>
        <dbReference type="EMBL" id="AZT91116.1"/>
    </source>
</evidence>
<dbReference type="EC" id="1.17.4.2" evidence="5"/>
<dbReference type="RefSeq" id="WP_127352459.1">
    <property type="nucleotide sequence ID" value="NZ_CP034791.1"/>
</dbReference>
<keyword evidence="6" id="KW-1185">Reference proteome</keyword>
<dbReference type="GO" id="GO:0004748">
    <property type="term" value="F:ribonucleoside-diphosphate reductase activity, thioredoxin disulfide as acceptor"/>
    <property type="evidence" value="ECO:0007669"/>
    <property type="project" value="TreeGrafter"/>
</dbReference>
<dbReference type="Pfam" id="PF13597">
    <property type="entry name" value="NRDD"/>
    <property type="match status" value="1"/>
</dbReference>
<dbReference type="PANTHER" id="PTHR21075">
    <property type="entry name" value="ANAEROBIC RIBONUCLEOSIDE-TRIPHOSPHATE REDUCTASE"/>
    <property type="match status" value="1"/>
</dbReference>
<dbReference type="SUPFAM" id="SSF51998">
    <property type="entry name" value="PFL-like glycyl radical enzymes"/>
    <property type="match status" value="1"/>
</dbReference>
<protein>
    <submittedName>
        <fullName evidence="5">Ribonucleoside triphosphate reductase</fullName>
        <ecNumber evidence="5">1.17.4.2</ecNumber>
    </submittedName>
</protein>
<evidence type="ECO:0000256" key="1">
    <source>
        <dbReference type="ARBA" id="ARBA00022741"/>
    </source>
</evidence>
<dbReference type="InterPro" id="IPR012833">
    <property type="entry name" value="NrdD"/>
</dbReference>
<dbReference type="InterPro" id="IPR005144">
    <property type="entry name" value="ATP-cone_dom"/>
</dbReference>
<dbReference type="GO" id="GO:0008998">
    <property type="term" value="F:ribonucleoside-triphosphate reductase (thioredoxin) activity"/>
    <property type="evidence" value="ECO:0007669"/>
    <property type="project" value="UniProtKB-EC"/>
</dbReference>
<dbReference type="PROSITE" id="PS51161">
    <property type="entry name" value="ATP_CONE"/>
    <property type="match status" value="1"/>
</dbReference>
<evidence type="ECO:0000259" key="4">
    <source>
        <dbReference type="PROSITE" id="PS51161"/>
    </source>
</evidence>
<dbReference type="Proteomes" id="UP000282930">
    <property type="component" value="Chromosome"/>
</dbReference>
<gene>
    <name evidence="5" type="ORF">ELD05_10995</name>
</gene>
<accession>A0A3T0D815</accession>
<name>A0A3T0D815_9FIRM</name>
<organism evidence="5 6">
    <name type="scientific">Caldicellulosiruptor changbaiensis</name>
    <dbReference type="NCBI Taxonomy" id="1222016"/>
    <lineage>
        <taxon>Bacteria</taxon>
        <taxon>Bacillati</taxon>
        <taxon>Bacillota</taxon>
        <taxon>Bacillota incertae sedis</taxon>
        <taxon>Caldicellulosiruptorales</taxon>
        <taxon>Caldicellulosiruptoraceae</taxon>
        <taxon>Caldicellulosiruptor</taxon>
    </lineage>
</organism>
<keyword evidence="5" id="KW-0560">Oxidoreductase</keyword>
<dbReference type="NCBIfam" id="NF006126">
    <property type="entry name" value="PRK08270.1"/>
    <property type="match status" value="1"/>
</dbReference>
<keyword evidence="2 3" id="KW-0067">ATP-binding</keyword>
<dbReference type="EMBL" id="CP034791">
    <property type="protein sequence ID" value="AZT91116.1"/>
    <property type="molecule type" value="Genomic_DNA"/>
</dbReference>
<reference evidence="5 6" key="1">
    <citation type="submission" date="2018-12" db="EMBL/GenBank/DDBJ databases">
        <title>Genome sequence from the cellulolytic species, Caldicellulosiruptor changbaiensis.</title>
        <authorList>
            <person name="Blumer-Schuette S.E."/>
            <person name="Mendoza C."/>
        </authorList>
    </citation>
    <scope>NUCLEOTIDE SEQUENCE [LARGE SCALE GENOMIC DNA]</scope>
    <source>
        <strain evidence="5 6">CBS-Z</strain>
    </source>
</reference>
<dbReference type="GO" id="GO:0006260">
    <property type="term" value="P:DNA replication"/>
    <property type="evidence" value="ECO:0007669"/>
    <property type="project" value="InterPro"/>
</dbReference>
<dbReference type="GO" id="GO:0031250">
    <property type="term" value="C:anaerobic ribonucleoside-triphosphate reductase complex"/>
    <property type="evidence" value="ECO:0007669"/>
    <property type="project" value="TreeGrafter"/>
</dbReference>
<dbReference type="KEGG" id="ccha:ELD05_10995"/>
<feature type="domain" description="ATP-cone" evidence="4">
    <location>
        <begin position="3"/>
        <end position="95"/>
    </location>
</feature>
<sequence>MITKVMKRDGTIVDFDRKKIENAIFKAAKAVGGSDYSIAEKLTDQVIELLEKKFGYSIPHVEDIQDIVEKVLIENGHAKTAKAYILYRKQHQDMREFKNLFLDIENTVDQYIGKEDWRVNENSNMSYSLQGLNNHISTAVISKYWLNKIYPKEVAEAHINGDFHLHDLGVLGVYCCGWDLRDLLLNGFTGVEGKVASKPAKHFRSALGQVVNFFYTLQGEAAGAQAFSNFDTYLAPFIYYDKLTYSDVKQALQEFVFNTNVPTRVGFQSPFTNITLDLVPPSTLKDEPVIIGGQIMDRTYKEFQREMDMFNMAFAEVMMEGDAKGRIFSFPIPTYNITKDFDWDSPVVNKIMEMTAKYGLPYFSNFVNSDMKPEDARSMCCRLRLDNRELRKRGGGLFGANPLTGSIGVVTINLPRVGYLSKSEDEYFERLARLMDIAKTSLEIKREVLEDLTKKGLYPYSRFYLRDIYARYGEYWKNHFNTIGIVGMHESLLNFMGVGIDTKEGREFAIKVLDFMRERIRKYQEETGILYNLEATPAEGTSYRLARKDKQMFPDIITSGKDEPFYTNSTQLPVDYTDDIFTALDHQEELQIRYTGGTVLHGFVGEKIDDIEVCKEIVKRIAYNYRIPYYTITPTFSVCPDHGYVAGEHFSCPTCGKECEVYSRVVGYYRPVQCWNKGKQEEFKFRKEYKIAVKR</sequence>
<dbReference type="Gene3D" id="3.20.70.20">
    <property type="match status" value="1"/>
</dbReference>
<dbReference type="CDD" id="cd01675">
    <property type="entry name" value="RNR_III"/>
    <property type="match status" value="1"/>
</dbReference>
<dbReference type="AlphaFoldDB" id="A0A3T0D815"/>
<dbReference type="NCBIfam" id="TIGR02487">
    <property type="entry name" value="NrdD"/>
    <property type="match status" value="1"/>
</dbReference>
<dbReference type="PANTHER" id="PTHR21075:SF0">
    <property type="entry name" value="ANAEROBIC RIBONUCLEOSIDE-TRIPHOSPHATE REDUCTASE"/>
    <property type="match status" value="1"/>
</dbReference>
<proteinExistence type="predicted"/>
<evidence type="ECO:0000256" key="3">
    <source>
        <dbReference type="PROSITE-ProRule" id="PRU00492"/>
    </source>
</evidence>
<dbReference type="GO" id="GO:0005524">
    <property type="term" value="F:ATP binding"/>
    <property type="evidence" value="ECO:0007669"/>
    <property type="project" value="UniProtKB-UniRule"/>
</dbReference>
<evidence type="ECO:0000313" key="6">
    <source>
        <dbReference type="Proteomes" id="UP000282930"/>
    </source>
</evidence>
<dbReference type="GO" id="GO:0009265">
    <property type="term" value="P:2'-deoxyribonucleotide biosynthetic process"/>
    <property type="evidence" value="ECO:0007669"/>
    <property type="project" value="TreeGrafter"/>
</dbReference>
<evidence type="ECO:0000256" key="2">
    <source>
        <dbReference type="ARBA" id="ARBA00022840"/>
    </source>
</evidence>